<keyword evidence="4 9" id="KW-0863">Zinc-finger</keyword>
<dbReference type="Gene3D" id="3.30.160.60">
    <property type="entry name" value="Classic Zinc Finger"/>
    <property type="match status" value="2"/>
</dbReference>
<dbReference type="GeneID" id="5547728"/>
<dbReference type="SUPFAM" id="SSF57667">
    <property type="entry name" value="beta-beta-alpha zinc fingers"/>
    <property type="match status" value="1"/>
</dbReference>
<keyword evidence="5" id="KW-0862">Zinc</keyword>
<dbReference type="InterPro" id="IPR051059">
    <property type="entry name" value="VerF-like"/>
</dbReference>
<evidence type="ECO:0000256" key="9">
    <source>
        <dbReference type="PROSITE-ProRule" id="PRU00042"/>
    </source>
</evidence>
<dbReference type="PANTHER" id="PTHR40626">
    <property type="entry name" value="MIP31509P"/>
    <property type="match status" value="1"/>
</dbReference>
<evidence type="ECO:0000256" key="2">
    <source>
        <dbReference type="ARBA" id="ARBA00022723"/>
    </source>
</evidence>
<accession>A7TE57</accession>
<keyword evidence="3" id="KW-0677">Repeat</keyword>
<dbReference type="AlphaFoldDB" id="A7TE57"/>
<dbReference type="SMART" id="SM00355">
    <property type="entry name" value="ZnF_C2H2"/>
    <property type="match status" value="2"/>
</dbReference>
<dbReference type="EMBL" id="DS480379">
    <property type="protein sequence ID" value="EDO19379.1"/>
    <property type="molecule type" value="Genomic_DNA"/>
</dbReference>
<dbReference type="Pfam" id="PF00096">
    <property type="entry name" value="zf-C2H2"/>
    <property type="match status" value="2"/>
</dbReference>
<dbReference type="InParanoid" id="A7TE57"/>
<dbReference type="GO" id="GO:0000981">
    <property type="term" value="F:DNA-binding transcription factor activity, RNA polymerase II-specific"/>
    <property type="evidence" value="ECO:0007669"/>
    <property type="project" value="InterPro"/>
</dbReference>
<evidence type="ECO:0000313" key="12">
    <source>
        <dbReference type="Proteomes" id="UP000000267"/>
    </source>
</evidence>
<dbReference type="PROSITE" id="PS00028">
    <property type="entry name" value="ZINC_FINGER_C2H2_1"/>
    <property type="match status" value="1"/>
</dbReference>
<protein>
    <recommendedName>
        <fullName evidence="10">C2H2-type domain-containing protein</fullName>
    </recommendedName>
</protein>
<comment type="subcellular location">
    <subcellularLocation>
        <location evidence="1">Nucleus</location>
    </subcellularLocation>
</comment>
<evidence type="ECO:0000256" key="3">
    <source>
        <dbReference type="ARBA" id="ARBA00022737"/>
    </source>
</evidence>
<dbReference type="OrthoDB" id="10018191at2759"/>
<name>A7TE57_VANPO</name>
<reference evidence="11 12" key="1">
    <citation type="journal article" date="2007" name="Proc. Natl. Acad. Sci. U.S.A.">
        <title>Independent sorting-out of thousands of duplicated gene pairs in two yeast species descended from a whole-genome duplication.</title>
        <authorList>
            <person name="Scannell D.R."/>
            <person name="Frank A.C."/>
            <person name="Conant G.C."/>
            <person name="Byrne K.P."/>
            <person name="Woolfit M."/>
            <person name="Wolfe K.H."/>
        </authorList>
    </citation>
    <scope>NUCLEOTIDE SEQUENCE [LARGE SCALE GENOMIC DNA]</scope>
    <source>
        <strain evidence="12">ATCC 22028 / DSM 70294 / BCRC 21397 / CBS 2163 / NBRC 10782 / NRRL Y-8283 / UCD 57-17</strain>
    </source>
</reference>
<dbReference type="GO" id="GO:0008270">
    <property type="term" value="F:zinc ion binding"/>
    <property type="evidence" value="ECO:0007669"/>
    <property type="project" value="UniProtKB-KW"/>
</dbReference>
<proteinExistence type="predicted"/>
<organism evidence="12">
    <name type="scientific">Vanderwaltozyma polyspora (strain ATCC 22028 / DSM 70294 / BCRC 21397 / CBS 2163 / NBRC 10782 / NRRL Y-8283 / UCD 57-17)</name>
    <name type="common">Kluyveromyces polysporus</name>
    <dbReference type="NCBI Taxonomy" id="436907"/>
    <lineage>
        <taxon>Eukaryota</taxon>
        <taxon>Fungi</taxon>
        <taxon>Dikarya</taxon>
        <taxon>Ascomycota</taxon>
        <taxon>Saccharomycotina</taxon>
        <taxon>Saccharomycetes</taxon>
        <taxon>Saccharomycetales</taxon>
        <taxon>Saccharomycetaceae</taxon>
        <taxon>Vanderwaltozyma</taxon>
    </lineage>
</organism>
<keyword evidence="7" id="KW-0804">Transcription</keyword>
<dbReference type="PROSITE" id="PS50157">
    <property type="entry name" value="ZINC_FINGER_C2H2_2"/>
    <property type="match status" value="2"/>
</dbReference>
<dbReference type="KEGG" id="vpo:Kpol_1002p25"/>
<dbReference type="FunFam" id="3.30.160.60:FF:000032">
    <property type="entry name" value="Krueppel-like factor 4"/>
    <property type="match status" value="1"/>
</dbReference>
<keyword evidence="8" id="KW-0539">Nucleus</keyword>
<dbReference type="GO" id="GO:0005634">
    <property type="term" value="C:nucleus"/>
    <property type="evidence" value="ECO:0007669"/>
    <property type="project" value="UniProtKB-SubCell"/>
</dbReference>
<feature type="domain" description="C2H2-type" evidence="10">
    <location>
        <begin position="25"/>
        <end position="55"/>
    </location>
</feature>
<feature type="domain" description="C2H2-type" evidence="10">
    <location>
        <begin position="56"/>
        <end position="79"/>
    </location>
</feature>
<keyword evidence="12" id="KW-1185">Reference proteome</keyword>
<dbReference type="RefSeq" id="XP_001647237.1">
    <property type="nucleotide sequence ID" value="XM_001647187.1"/>
</dbReference>
<evidence type="ECO:0000259" key="10">
    <source>
        <dbReference type="PROSITE" id="PS50157"/>
    </source>
</evidence>
<evidence type="ECO:0000256" key="8">
    <source>
        <dbReference type="ARBA" id="ARBA00023242"/>
    </source>
</evidence>
<evidence type="ECO:0000256" key="5">
    <source>
        <dbReference type="ARBA" id="ARBA00022833"/>
    </source>
</evidence>
<keyword evidence="2" id="KW-0479">Metal-binding</keyword>
<dbReference type="GO" id="GO:0000978">
    <property type="term" value="F:RNA polymerase II cis-regulatory region sequence-specific DNA binding"/>
    <property type="evidence" value="ECO:0007669"/>
    <property type="project" value="InterPro"/>
</dbReference>
<evidence type="ECO:0000256" key="6">
    <source>
        <dbReference type="ARBA" id="ARBA00023015"/>
    </source>
</evidence>
<dbReference type="eggNOG" id="KOG1721">
    <property type="taxonomic scope" value="Eukaryota"/>
</dbReference>
<dbReference type="InterPro" id="IPR013087">
    <property type="entry name" value="Znf_C2H2_type"/>
</dbReference>
<dbReference type="InterPro" id="IPR036236">
    <property type="entry name" value="Znf_C2H2_sf"/>
</dbReference>
<evidence type="ECO:0000256" key="1">
    <source>
        <dbReference type="ARBA" id="ARBA00004123"/>
    </source>
</evidence>
<evidence type="ECO:0000313" key="11">
    <source>
        <dbReference type="EMBL" id="EDO19379.1"/>
    </source>
</evidence>
<dbReference type="GO" id="GO:0000785">
    <property type="term" value="C:chromatin"/>
    <property type="evidence" value="ECO:0007669"/>
    <property type="project" value="TreeGrafter"/>
</dbReference>
<dbReference type="Proteomes" id="UP000000267">
    <property type="component" value="Unassembled WGS sequence"/>
</dbReference>
<dbReference type="HOGENOM" id="CLU_947315_0_0_1"/>
<evidence type="ECO:0000256" key="7">
    <source>
        <dbReference type="ARBA" id="ARBA00023163"/>
    </source>
</evidence>
<sequence length="294" mass="33014">MPVISAKRSKNITGNAPAKKLKKRYICKGFKGCSMEFTRSENLVRHRRKHTGEKPFQCHVCLKFFSRIDNLKQHIESVHGIHPAIVKRTKISAVNSSNAQTMVNPNGTIISHTPLHHSHMMLPPSPTLPANLTYHDIQSRTLPMPMPVPVPAQVPVAVQPVYQPTPSTIQFNKPVYSYQGVSPVPTPAYYHNMSQLPRPYMEQGLTMLPTPSASVAPVPLPQAQQAQYMQMHQPISNNNTMSRYLQESNMNPNNMYSIPSMKQQFGELRTLQGPPTPPFTPGQDSRLSVQYMLT</sequence>
<dbReference type="STRING" id="436907.A7TE57"/>
<keyword evidence="6" id="KW-0805">Transcription regulation</keyword>
<gene>
    <name evidence="11" type="ORF">Kpol_1002p25</name>
</gene>
<dbReference type="PANTHER" id="PTHR40626:SF32">
    <property type="entry name" value="ZINC FINGER PROTEIN RST2"/>
    <property type="match status" value="1"/>
</dbReference>
<evidence type="ECO:0000256" key="4">
    <source>
        <dbReference type="ARBA" id="ARBA00022771"/>
    </source>
</evidence>
<dbReference type="FunCoup" id="A7TE57">
    <property type="interactions" value="445"/>
</dbReference>